<evidence type="ECO:0000256" key="1">
    <source>
        <dbReference type="SAM" id="MobiDB-lite"/>
    </source>
</evidence>
<sequence>MMLGLEEVPATKLYHMPPYAAPGNFGYVDQQNDPWQDHLQEDASYYAPVNHEADSTLLSQSIKASSSTAEAWLNGTADVPKKSEVAVGNPQRNQTQAMPGRIALLATSPNGPVSYAPSLPPPPPPQPPQLPNTPYKQLQPMPTIAGHTHMEVTSPQPPVNQFHDLLRPMPVARDDLAAQKRINKELLDASKENSPFRILEVVLPYLEDLNGVNLSTTVHRVARSCSGSSKLAEQIKRTQEAMVQSEIENVDGSMPVNCASIMAWSCASLKVFRPNLFKALAGVGARGLRKCQTYEVTNMLWAFAELCKHQPRIAMSIEEELRKLSVSASEVILRRGRGAWKIQVMISALASWSMFPTQVRLMEEVFTDLVQELAERSNELEAENTLPIAMAFEHLRTEYRTVYDDLVVSMKSRYPDFAPTFIFNKKKRSIRRRKHPEWTGSVPVPRKNCDDEVETPAR</sequence>
<accession>A0A1Q9DF89</accession>
<proteinExistence type="predicted"/>
<evidence type="ECO:0000313" key="2">
    <source>
        <dbReference type="EMBL" id="OLP93832.1"/>
    </source>
</evidence>
<dbReference type="EMBL" id="LSRX01000567">
    <property type="protein sequence ID" value="OLP93832.1"/>
    <property type="molecule type" value="Genomic_DNA"/>
</dbReference>
<gene>
    <name evidence="2" type="ORF">AK812_SmicGene24231</name>
</gene>
<feature type="compositionally biased region" description="Basic and acidic residues" evidence="1">
    <location>
        <begin position="447"/>
        <end position="458"/>
    </location>
</feature>
<name>A0A1Q9DF89_SYMMI</name>
<dbReference type="OrthoDB" id="385235at2759"/>
<comment type="caution">
    <text evidence="2">The sequence shown here is derived from an EMBL/GenBank/DDBJ whole genome shotgun (WGS) entry which is preliminary data.</text>
</comment>
<dbReference type="AlphaFoldDB" id="A0A1Q9DF89"/>
<reference evidence="2 3" key="1">
    <citation type="submission" date="2016-02" db="EMBL/GenBank/DDBJ databases">
        <title>Genome analysis of coral dinoflagellate symbionts highlights evolutionary adaptations to a symbiotic lifestyle.</title>
        <authorList>
            <person name="Aranda M."/>
            <person name="Li Y."/>
            <person name="Liew Y.J."/>
            <person name="Baumgarten S."/>
            <person name="Simakov O."/>
            <person name="Wilson M."/>
            <person name="Piel J."/>
            <person name="Ashoor H."/>
            <person name="Bougouffa S."/>
            <person name="Bajic V.B."/>
            <person name="Ryu T."/>
            <person name="Ravasi T."/>
            <person name="Bayer T."/>
            <person name="Micklem G."/>
            <person name="Kim H."/>
            <person name="Bhak J."/>
            <person name="Lajeunesse T.C."/>
            <person name="Voolstra C.R."/>
        </authorList>
    </citation>
    <scope>NUCLEOTIDE SEQUENCE [LARGE SCALE GENOMIC DNA]</scope>
    <source>
        <strain evidence="2 3">CCMP2467</strain>
    </source>
</reference>
<keyword evidence="3" id="KW-1185">Reference proteome</keyword>
<feature type="compositionally biased region" description="Pro residues" evidence="1">
    <location>
        <begin position="118"/>
        <end position="131"/>
    </location>
</feature>
<evidence type="ECO:0000313" key="3">
    <source>
        <dbReference type="Proteomes" id="UP000186817"/>
    </source>
</evidence>
<protein>
    <submittedName>
        <fullName evidence="2">Uncharacterized protein</fullName>
    </submittedName>
</protein>
<feature type="region of interest" description="Disordered" evidence="1">
    <location>
        <begin position="106"/>
        <end position="134"/>
    </location>
</feature>
<organism evidence="2 3">
    <name type="scientific">Symbiodinium microadriaticum</name>
    <name type="common">Dinoflagellate</name>
    <name type="synonym">Zooxanthella microadriatica</name>
    <dbReference type="NCBI Taxonomy" id="2951"/>
    <lineage>
        <taxon>Eukaryota</taxon>
        <taxon>Sar</taxon>
        <taxon>Alveolata</taxon>
        <taxon>Dinophyceae</taxon>
        <taxon>Suessiales</taxon>
        <taxon>Symbiodiniaceae</taxon>
        <taxon>Symbiodinium</taxon>
    </lineage>
</organism>
<feature type="region of interest" description="Disordered" evidence="1">
    <location>
        <begin position="434"/>
        <end position="458"/>
    </location>
</feature>
<dbReference type="Proteomes" id="UP000186817">
    <property type="component" value="Unassembled WGS sequence"/>
</dbReference>